<evidence type="ECO:0000313" key="1">
    <source>
        <dbReference type="EMBL" id="NAY93379.1"/>
    </source>
</evidence>
<accession>A0A964TED9</accession>
<dbReference type="EMBL" id="JAAABI010000009">
    <property type="protein sequence ID" value="NAY93379.1"/>
    <property type="molecule type" value="Genomic_DNA"/>
</dbReference>
<dbReference type="Proteomes" id="UP000667650">
    <property type="component" value="Unassembled WGS sequence"/>
</dbReference>
<dbReference type="AlphaFoldDB" id="A0A964TED9"/>
<reference evidence="1" key="1">
    <citation type="submission" date="2020-01" db="EMBL/GenBank/DDBJ databases">
        <title>Muricauda ochracea sp. nov., isolated from a tidal flat of Garorim bay in Korea.</title>
        <authorList>
            <person name="Kim D."/>
            <person name="Yoo Y."/>
            <person name="Kim J.-J."/>
        </authorList>
    </citation>
    <scope>NUCLEOTIDE SEQUENCE</scope>
    <source>
        <strain evidence="1">JGD-17</strain>
    </source>
</reference>
<evidence type="ECO:0000313" key="2">
    <source>
        <dbReference type="Proteomes" id="UP000667650"/>
    </source>
</evidence>
<proteinExistence type="predicted"/>
<name>A0A964TED9_9FLAO</name>
<sequence length="93" mass="10250">MKQAKSGYSIKSTPSGKKMSSLKKVEQEILLFTVQIEHLKILKEEVHSIKAGSKIRKQREKELAQKLKQADSTATSILKKTDDGANAIIGKVG</sequence>
<comment type="caution">
    <text evidence="1">The sequence shown here is derived from an EMBL/GenBank/DDBJ whole genome shotgun (WGS) entry which is preliminary data.</text>
</comment>
<protein>
    <submittedName>
        <fullName evidence="1">Uncharacterized protein</fullName>
    </submittedName>
</protein>
<keyword evidence="2" id="KW-1185">Reference proteome</keyword>
<organism evidence="1 2">
    <name type="scientific">Flagellimonas ochracea</name>
    <dbReference type="NCBI Taxonomy" id="2696472"/>
    <lineage>
        <taxon>Bacteria</taxon>
        <taxon>Pseudomonadati</taxon>
        <taxon>Bacteroidota</taxon>
        <taxon>Flavobacteriia</taxon>
        <taxon>Flavobacteriales</taxon>
        <taxon>Flavobacteriaceae</taxon>
        <taxon>Flagellimonas</taxon>
    </lineage>
</organism>
<dbReference type="RefSeq" id="WP_166524790.1">
    <property type="nucleotide sequence ID" value="NZ_JAAABI010000009.1"/>
</dbReference>
<gene>
    <name evidence="1" type="ORF">GTQ34_15825</name>
</gene>